<dbReference type="InterPro" id="IPR029058">
    <property type="entry name" value="AB_hydrolase_fold"/>
</dbReference>
<dbReference type="OrthoDB" id="1432155at2"/>
<protein>
    <submittedName>
        <fullName evidence="1">Uncharacterized protein family (UPF0227)</fullName>
    </submittedName>
</protein>
<dbReference type="Pfam" id="PF05728">
    <property type="entry name" value="UPF0227"/>
    <property type="match status" value="1"/>
</dbReference>
<dbReference type="InterPro" id="IPR008886">
    <property type="entry name" value="UPF0227/Esterase_YqiA"/>
</dbReference>
<sequence>MNNRQIVYLHGLNSSAKSNKFKSILQIYPSAVCVEWKTDDNISAILNDAYEDLKGIIKDLTIIGSSTGGNFGWQLQRKLKENGKSSKLILLNPLIDVSFKYEDNFPENLAKYLVDMNRFENTKVFLGVHDEVLDVTKSIDFFEVQQNIFPDQIEIIEIDDDHRIKNFDSLLTLI</sequence>
<dbReference type="AlphaFoldDB" id="A0A1I4Y054"/>
<name>A0A1I4Y054_9FLAO</name>
<gene>
    <name evidence="1" type="ORF">SAMN05421738_11049</name>
</gene>
<dbReference type="EMBL" id="FOUZ01000010">
    <property type="protein sequence ID" value="SFN31435.1"/>
    <property type="molecule type" value="Genomic_DNA"/>
</dbReference>
<proteinExistence type="predicted"/>
<dbReference type="STRING" id="684065.SAMN05421738_11049"/>
<dbReference type="Gene3D" id="3.40.50.1820">
    <property type="entry name" value="alpha/beta hydrolase"/>
    <property type="match status" value="1"/>
</dbReference>
<evidence type="ECO:0000313" key="1">
    <source>
        <dbReference type="EMBL" id="SFN31435.1"/>
    </source>
</evidence>
<dbReference type="Proteomes" id="UP000199149">
    <property type="component" value="Unassembled WGS sequence"/>
</dbReference>
<dbReference type="SUPFAM" id="SSF53474">
    <property type="entry name" value="alpha/beta-Hydrolases"/>
    <property type="match status" value="1"/>
</dbReference>
<accession>A0A1I4Y054</accession>
<evidence type="ECO:0000313" key="2">
    <source>
        <dbReference type="Proteomes" id="UP000199149"/>
    </source>
</evidence>
<dbReference type="RefSeq" id="WP_092908621.1">
    <property type="nucleotide sequence ID" value="NZ_FOUZ01000010.1"/>
</dbReference>
<reference evidence="2" key="1">
    <citation type="submission" date="2016-10" db="EMBL/GenBank/DDBJ databases">
        <authorList>
            <person name="Varghese N."/>
            <person name="Submissions S."/>
        </authorList>
    </citation>
    <scope>NUCLEOTIDE SEQUENCE [LARGE SCALE GENOMIC DNA]</scope>
    <source>
        <strain evidence="2">XJ109</strain>
    </source>
</reference>
<organism evidence="1 2">
    <name type="scientific">Algoriella xinjiangensis</name>
    <dbReference type="NCBI Taxonomy" id="684065"/>
    <lineage>
        <taxon>Bacteria</taxon>
        <taxon>Pseudomonadati</taxon>
        <taxon>Bacteroidota</taxon>
        <taxon>Flavobacteriia</taxon>
        <taxon>Flavobacteriales</taxon>
        <taxon>Weeksellaceae</taxon>
        <taxon>Algoriella</taxon>
    </lineage>
</organism>
<keyword evidence="2" id="KW-1185">Reference proteome</keyword>